<dbReference type="OMA" id="KNTYEAN"/>
<gene>
    <name evidence="2" type="ORF">CCACVL1_01859</name>
</gene>
<dbReference type="Pfam" id="PF13963">
    <property type="entry name" value="Transpos_assoc"/>
    <property type="match status" value="1"/>
</dbReference>
<evidence type="ECO:0000313" key="3">
    <source>
        <dbReference type="Proteomes" id="UP000188268"/>
    </source>
</evidence>
<dbReference type="AlphaFoldDB" id="A0A1R3KF37"/>
<sequence length="344" mass="39794">MSNHRSWMYCRLDTFGYVSSEFKQGVDDFIDFAFSHVSYVFDNTIRCPCLKCANGEFHNRDVVEYHLYSWGFVGGYYAWSSHGESISGNLERVESSRSRDDPVNPYQSMVVDCDFGYNDFNRSGGTDENVEELPNPKAREFFSLLKDADESLWTGCKKHSKLSAVSQLLNCKSECNMSDSSYDRFISIVKDMLPEDEKLPTNFYRTKKMDSLGLGYKKIPACPNNCMLFYKESESLNECSVCGHPRYKPRKSSSSKHKDVPFKVLRYLPLTPRLQRLYMSSKTAKHMSWHEFNQSPEGEMRHPVDSEAWQQFNRTHPEFAHECRNVRLDLCTDGFNPFGPNAKP</sequence>
<dbReference type="Gramene" id="OMP05644">
    <property type="protein sequence ID" value="OMP05644"/>
    <property type="gene ID" value="CCACVL1_01859"/>
</dbReference>
<dbReference type="OrthoDB" id="991067at2759"/>
<protein>
    <submittedName>
        <fullName evidence="2">Transposon, En/Spm-like protein</fullName>
    </submittedName>
</protein>
<accession>A0A1R3KF37</accession>
<proteinExistence type="predicted"/>
<evidence type="ECO:0000259" key="1">
    <source>
        <dbReference type="Pfam" id="PF13963"/>
    </source>
</evidence>
<dbReference type="STRING" id="210143.A0A1R3KF37"/>
<dbReference type="Proteomes" id="UP000188268">
    <property type="component" value="Unassembled WGS sequence"/>
</dbReference>
<evidence type="ECO:0000313" key="2">
    <source>
        <dbReference type="EMBL" id="OMP05644.1"/>
    </source>
</evidence>
<dbReference type="InterPro" id="IPR029480">
    <property type="entry name" value="Transpos_assoc"/>
</dbReference>
<dbReference type="Pfam" id="PF02992">
    <property type="entry name" value="Transposase_21"/>
    <property type="match status" value="1"/>
</dbReference>
<keyword evidence="3" id="KW-1185">Reference proteome</keyword>
<dbReference type="InterPro" id="IPR004242">
    <property type="entry name" value="Transposase_21"/>
</dbReference>
<dbReference type="PANTHER" id="PTHR10775">
    <property type="entry name" value="OS08G0208400 PROTEIN"/>
    <property type="match status" value="1"/>
</dbReference>
<reference evidence="2 3" key="1">
    <citation type="submission" date="2013-09" db="EMBL/GenBank/DDBJ databases">
        <title>Corchorus capsularis genome sequencing.</title>
        <authorList>
            <person name="Alam M."/>
            <person name="Haque M.S."/>
            <person name="Islam M.S."/>
            <person name="Emdad E.M."/>
            <person name="Islam M.M."/>
            <person name="Ahmed B."/>
            <person name="Halim A."/>
            <person name="Hossen Q.M.M."/>
            <person name="Hossain M.Z."/>
            <person name="Ahmed R."/>
            <person name="Khan M.M."/>
            <person name="Islam R."/>
            <person name="Rashid M.M."/>
            <person name="Khan S.A."/>
            <person name="Rahman M.S."/>
            <person name="Alam M."/>
        </authorList>
    </citation>
    <scope>NUCLEOTIDE SEQUENCE [LARGE SCALE GENOMIC DNA]</scope>
    <source>
        <strain evidence="3">cv. CVL-1</strain>
        <tissue evidence="2">Whole seedling</tissue>
    </source>
</reference>
<name>A0A1R3KF37_COCAP</name>
<dbReference type="EMBL" id="AWWV01005284">
    <property type="protein sequence ID" value="OMP05644.1"/>
    <property type="molecule type" value="Genomic_DNA"/>
</dbReference>
<comment type="caution">
    <text evidence="2">The sequence shown here is derived from an EMBL/GenBank/DDBJ whole genome shotgun (WGS) entry which is preliminary data.</text>
</comment>
<dbReference type="PANTHER" id="PTHR10775:SF183">
    <property type="entry name" value="TRANSPOSON, EN_SPM-LIKE, TRANSPOSASE-ASSOCIATED DOMAIN PROTEIN-RELATED"/>
    <property type="match status" value="1"/>
</dbReference>
<feature type="domain" description="Transposase-associated" evidence="1">
    <location>
        <begin position="5"/>
        <end position="84"/>
    </location>
</feature>
<organism evidence="2 3">
    <name type="scientific">Corchorus capsularis</name>
    <name type="common">Jute</name>
    <dbReference type="NCBI Taxonomy" id="210143"/>
    <lineage>
        <taxon>Eukaryota</taxon>
        <taxon>Viridiplantae</taxon>
        <taxon>Streptophyta</taxon>
        <taxon>Embryophyta</taxon>
        <taxon>Tracheophyta</taxon>
        <taxon>Spermatophyta</taxon>
        <taxon>Magnoliopsida</taxon>
        <taxon>eudicotyledons</taxon>
        <taxon>Gunneridae</taxon>
        <taxon>Pentapetalae</taxon>
        <taxon>rosids</taxon>
        <taxon>malvids</taxon>
        <taxon>Malvales</taxon>
        <taxon>Malvaceae</taxon>
        <taxon>Grewioideae</taxon>
        <taxon>Apeibeae</taxon>
        <taxon>Corchorus</taxon>
    </lineage>
</organism>